<evidence type="ECO:0000256" key="2">
    <source>
        <dbReference type="ARBA" id="ARBA00022679"/>
    </source>
</evidence>
<dbReference type="EMBL" id="JBHMEW010000060">
    <property type="protein sequence ID" value="MFB9212368.1"/>
    <property type="molecule type" value="Genomic_DNA"/>
</dbReference>
<dbReference type="Proteomes" id="UP001589654">
    <property type="component" value="Unassembled WGS sequence"/>
</dbReference>
<name>A0ABV5J6C0_9BACT</name>
<keyword evidence="11" id="KW-1185">Reference proteome</keyword>
<evidence type="ECO:0000313" key="10">
    <source>
        <dbReference type="EMBL" id="MFB9212368.1"/>
    </source>
</evidence>
<keyword evidence="2" id="KW-0808">Transferase</keyword>
<dbReference type="Pfam" id="PF00480">
    <property type="entry name" value="ROK"/>
    <property type="match status" value="1"/>
</dbReference>
<evidence type="ECO:0000256" key="7">
    <source>
        <dbReference type="ARBA" id="ARBA00022840"/>
    </source>
</evidence>
<comment type="catalytic activity">
    <reaction evidence="9">
        <text>N-acetyl-D-glucosamine + ATP = N-acetyl-D-glucosamine 6-phosphate + ADP + H(+)</text>
        <dbReference type="Rhea" id="RHEA:17417"/>
        <dbReference type="ChEBI" id="CHEBI:15378"/>
        <dbReference type="ChEBI" id="CHEBI:30616"/>
        <dbReference type="ChEBI" id="CHEBI:57513"/>
        <dbReference type="ChEBI" id="CHEBI:456216"/>
        <dbReference type="ChEBI" id="CHEBI:506227"/>
        <dbReference type="EC" id="2.7.1.59"/>
    </reaction>
</comment>
<dbReference type="Gene3D" id="3.30.420.40">
    <property type="match status" value="2"/>
</dbReference>
<evidence type="ECO:0000256" key="1">
    <source>
        <dbReference type="ARBA" id="ARBA00012122"/>
    </source>
</evidence>
<dbReference type="SUPFAM" id="SSF53067">
    <property type="entry name" value="Actin-like ATPase domain"/>
    <property type="match status" value="1"/>
</dbReference>
<gene>
    <name evidence="10" type="ORF">ACFFUR_11180</name>
</gene>
<dbReference type="InterPro" id="IPR000600">
    <property type="entry name" value="ROK"/>
</dbReference>
<keyword evidence="7" id="KW-0067">ATP-binding</keyword>
<dbReference type="CDD" id="cd23763">
    <property type="entry name" value="ASKHA_ATPase_ROK"/>
    <property type="match status" value="1"/>
</dbReference>
<keyword evidence="3" id="KW-0479">Metal-binding</keyword>
<dbReference type="RefSeq" id="WP_290248270.1">
    <property type="nucleotide sequence ID" value="NZ_JAUFQT010000001.1"/>
</dbReference>
<evidence type="ECO:0000313" key="11">
    <source>
        <dbReference type="Proteomes" id="UP001589654"/>
    </source>
</evidence>
<reference evidence="10 11" key="1">
    <citation type="submission" date="2024-09" db="EMBL/GenBank/DDBJ databases">
        <authorList>
            <person name="Sun Q."/>
            <person name="Mori K."/>
        </authorList>
    </citation>
    <scope>NUCLEOTIDE SEQUENCE [LARGE SCALE GENOMIC DNA]</scope>
    <source>
        <strain evidence="10 11">CECT 7682</strain>
    </source>
</reference>
<dbReference type="PANTHER" id="PTHR18964:SF162">
    <property type="entry name" value="N-ACETYL-D-GLUCOSAMINE KINASE"/>
    <property type="match status" value="1"/>
</dbReference>
<comment type="caution">
    <text evidence="10">The sequence shown here is derived from an EMBL/GenBank/DDBJ whole genome shotgun (WGS) entry which is preliminary data.</text>
</comment>
<keyword evidence="5" id="KW-0418">Kinase</keyword>
<keyword evidence="6" id="KW-0862">Zinc</keyword>
<dbReference type="PANTHER" id="PTHR18964">
    <property type="entry name" value="ROK (REPRESSOR, ORF, KINASE) FAMILY"/>
    <property type="match status" value="1"/>
</dbReference>
<evidence type="ECO:0000256" key="8">
    <source>
        <dbReference type="ARBA" id="ARBA00023277"/>
    </source>
</evidence>
<evidence type="ECO:0000256" key="5">
    <source>
        <dbReference type="ARBA" id="ARBA00022777"/>
    </source>
</evidence>
<evidence type="ECO:0000256" key="9">
    <source>
        <dbReference type="ARBA" id="ARBA00049065"/>
    </source>
</evidence>
<organism evidence="10 11">
    <name type="scientific">Echinicola jeungdonensis</name>
    <dbReference type="NCBI Taxonomy" id="709343"/>
    <lineage>
        <taxon>Bacteria</taxon>
        <taxon>Pseudomonadati</taxon>
        <taxon>Bacteroidota</taxon>
        <taxon>Cytophagia</taxon>
        <taxon>Cytophagales</taxon>
        <taxon>Cyclobacteriaceae</taxon>
        <taxon>Echinicola</taxon>
    </lineage>
</organism>
<accession>A0ABV5J6C0</accession>
<evidence type="ECO:0000256" key="6">
    <source>
        <dbReference type="ARBA" id="ARBA00022833"/>
    </source>
</evidence>
<sequence>MNIYKEERVVMTLDAGGTNFVFSAFQGGKELIKPFVMPSHANDLQKCLDTIVEVFKAIRGQIKGEVASISIAFPGPADYKKGIIGDLPNFPAFKAGVPLKDMLEGLFGLPTFINNDGDLFAFGESVAGMLPEVNQKLQSLGINREYKNLFGVTLGTGFGGGMVINNQLNTGDNSASSEIWLTRNPIHHHLIAEEGVSIRAIQNVYQEEAGIKCDFSPKDIYEIALGEKEGDQAAAQKAFDNMAFVIAEALANAMTLIDGLIVIGGGLAGASNLIVPKVIQHLNGTIENGKGEKIPRLVSKVYNADDPQSWKEFVADHELEIEVPFTNKKVSYRPEKRIALGLSRLGTNRAVAIGAYAFALSQLDENSKVPQSKFRMLGDESMMNGKKQENE</sequence>
<dbReference type="InterPro" id="IPR043129">
    <property type="entry name" value="ATPase_NBD"/>
</dbReference>
<dbReference type="EC" id="2.7.1.59" evidence="1"/>
<proteinExistence type="predicted"/>
<protein>
    <recommendedName>
        <fullName evidence="1">N-acetylglucosamine kinase</fullName>
        <ecNumber evidence="1">2.7.1.59</ecNumber>
    </recommendedName>
</protein>
<evidence type="ECO:0000256" key="3">
    <source>
        <dbReference type="ARBA" id="ARBA00022723"/>
    </source>
</evidence>
<keyword evidence="4" id="KW-0547">Nucleotide-binding</keyword>
<evidence type="ECO:0000256" key="4">
    <source>
        <dbReference type="ARBA" id="ARBA00022741"/>
    </source>
</evidence>
<keyword evidence="8" id="KW-0119">Carbohydrate metabolism</keyword>